<dbReference type="Proteomes" id="UP000182237">
    <property type="component" value="Chromosome I"/>
</dbReference>
<evidence type="ECO:0000256" key="5">
    <source>
        <dbReference type="SAM" id="MobiDB-lite"/>
    </source>
</evidence>
<dbReference type="RefSeq" id="WP_019193766.1">
    <property type="nucleotide sequence ID" value="NZ_LT629765.1"/>
</dbReference>
<evidence type="ECO:0000256" key="6">
    <source>
        <dbReference type="SAM" id="Phobius"/>
    </source>
</evidence>
<organism evidence="7 8">
    <name type="scientific">Corynebacterium timonense</name>
    <dbReference type="NCBI Taxonomy" id="441500"/>
    <lineage>
        <taxon>Bacteria</taxon>
        <taxon>Bacillati</taxon>
        <taxon>Actinomycetota</taxon>
        <taxon>Actinomycetes</taxon>
        <taxon>Mycobacteriales</taxon>
        <taxon>Corynebacteriaceae</taxon>
        <taxon>Corynebacterium</taxon>
    </lineage>
</organism>
<feature type="compositionally biased region" description="Low complexity" evidence="5">
    <location>
        <begin position="18"/>
        <end position="29"/>
    </location>
</feature>
<dbReference type="Gene3D" id="1.20.1440.100">
    <property type="entry name" value="SG protein - dephosphorylation function"/>
    <property type="match status" value="1"/>
</dbReference>
<keyword evidence="6" id="KW-1133">Transmembrane helix</keyword>
<evidence type="ECO:0000313" key="8">
    <source>
        <dbReference type="Proteomes" id="UP000182237"/>
    </source>
</evidence>
<dbReference type="PANTHER" id="PTHR43344:SF13">
    <property type="entry name" value="PHOSPHATASE RV3661-RELATED"/>
    <property type="match status" value="1"/>
</dbReference>
<evidence type="ECO:0000256" key="3">
    <source>
        <dbReference type="ARBA" id="ARBA00022801"/>
    </source>
</evidence>
<dbReference type="GO" id="GO:0046872">
    <property type="term" value="F:metal ion binding"/>
    <property type="evidence" value="ECO:0007669"/>
    <property type="project" value="UniProtKB-KW"/>
</dbReference>
<dbReference type="InterPro" id="IPR036412">
    <property type="entry name" value="HAD-like_sf"/>
</dbReference>
<dbReference type="OrthoDB" id="25607at2"/>
<keyword evidence="8" id="KW-1185">Reference proteome</keyword>
<keyword evidence="3 7" id="KW-0378">Hydrolase</keyword>
<evidence type="ECO:0000313" key="7">
    <source>
        <dbReference type="EMBL" id="SDS60484.1"/>
    </source>
</evidence>
<keyword evidence="4" id="KW-0460">Magnesium</keyword>
<evidence type="ECO:0000256" key="2">
    <source>
        <dbReference type="ARBA" id="ARBA00022723"/>
    </source>
</evidence>
<dbReference type="AlphaFoldDB" id="A0A1H1TJY0"/>
<gene>
    <name evidence="7" type="ORF">SAMN04488539_2006</name>
</gene>
<accession>A0A1H1TJY0</accession>
<feature type="region of interest" description="Disordered" evidence="5">
    <location>
        <begin position="1"/>
        <end position="29"/>
    </location>
</feature>
<dbReference type="STRING" id="1203190.GCA_000312345_00924"/>
<dbReference type="PANTHER" id="PTHR43344">
    <property type="entry name" value="PHOSPHOSERINE PHOSPHATASE"/>
    <property type="match status" value="1"/>
</dbReference>
<dbReference type="Gene3D" id="3.40.50.1000">
    <property type="entry name" value="HAD superfamily/HAD-like"/>
    <property type="match status" value="1"/>
</dbReference>
<keyword evidence="6" id="KW-0472">Membrane</keyword>
<dbReference type="InterPro" id="IPR006385">
    <property type="entry name" value="HAD_hydro_SerB1"/>
</dbReference>
<keyword evidence="2" id="KW-0479">Metal-binding</keyword>
<dbReference type="GO" id="GO:0016787">
    <property type="term" value="F:hydrolase activity"/>
    <property type="evidence" value="ECO:0007669"/>
    <property type="project" value="UniProtKB-KW"/>
</dbReference>
<protein>
    <submittedName>
        <fullName evidence="7">HAD-superfamily subfamily IB hydrolase, TIGR01490</fullName>
    </submittedName>
</protein>
<evidence type="ECO:0000256" key="1">
    <source>
        <dbReference type="ARBA" id="ARBA00009184"/>
    </source>
</evidence>
<name>A0A1H1TJY0_9CORY</name>
<reference evidence="7 8" key="1">
    <citation type="submission" date="2016-10" db="EMBL/GenBank/DDBJ databases">
        <authorList>
            <person name="de Groot N.N."/>
        </authorList>
    </citation>
    <scope>NUCLEOTIDE SEQUENCE [LARGE SCALE GENOMIC DNA]</scope>
    <source>
        <strain evidence="7 8">DSM 45434</strain>
    </source>
</reference>
<keyword evidence="6" id="KW-0812">Transmembrane</keyword>
<proteinExistence type="inferred from homology"/>
<feature type="transmembrane region" description="Helical" evidence="6">
    <location>
        <begin position="260"/>
        <end position="281"/>
    </location>
</feature>
<dbReference type="eggNOG" id="COG0560">
    <property type="taxonomic scope" value="Bacteria"/>
</dbReference>
<dbReference type="NCBIfam" id="TIGR01490">
    <property type="entry name" value="HAD-SF-IB-hyp1"/>
    <property type="match status" value="1"/>
</dbReference>
<dbReference type="Pfam" id="PF12710">
    <property type="entry name" value="HAD"/>
    <property type="match status" value="1"/>
</dbReference>
<dbReference type="FunFam" id="3.40.50.1000:FF:000025">
    <property type="entry name" value="HAD hydrolase, family IB"/>
    <property type="match status" value="1"/>
</dbReference>
<comment type="similarity">
    <text evidence="1">Belongs to the HAD-like hydrolase superfamily. SerB family.</text>
</comment>
<sequence length="294" mass="31592">MNPREAADQTHQAGQAGSTRAPSTRAPRPTAAFFDLDKTIIATSSAYAFGREFVNNGLISRQEALELSLAKASYMLAGHTSEQMDSARDSLTQMVTGWSVDEIRRITTETMHTVVTPAIYAEARDLIEQHRDAGRDVIIISASASFLVEPIARELGIDHVVATELEVEDGKLTGSITRYLKGGAKADAVTGYAAAHGYDLARSYAYSDSATDIPMLATVGHPVAVNPDRALRKHALAHGWQVLTFKNPVPLIQLPNAREVGIGAGVVAGVTALSVAAYWLTQRIFKDPKGRHSA</sequence>
<evidence type="ECO:0000256" key="4">
    <source>
        <dbReference type="ARBA" id="ARBA00022842"/>
    </source>
</evidence>
<dbReference type="InterPro" id="IPR023214">
    <property type="entry name" value="HAD_sf"/>
</dbReference>
<dbReference type="SUPFAM" id="SSF56784">
    <property type="entry name" value="HAD-like"/>
    <property type="match status" value="1"/>
</dbReference>
<dbReference type="InterPro" id="IPR050582">
    <property type="entry name" value="HAD-like_SerB"/>
</dbReference>
<dbReference type="EMBL" id="LT629765">
    <property type="protein sequence ID" value="SDS60484.1"/>
    <property type="molecule type" value="Genomic_DNA"/>
</dbReference>
<dbReference type="CDD" id="cd02612">
    <property type="entry name" value="HAD_PGPPase"/>
    <property type="match status" value="1"/>
</dbReference>
<dbReference type="NCBIfam" id="TIGR01488">
    <property type="entry name" value="HAD-SF-IB"/>
    <property type="match status" value="1"/>
</dbReference>